<protein>
    <recommendedName>
        <fullName evidence="2">NfeD-like C-terminal domain-containing protein</fullName>
    </recommendedName>
</protein>
<proteinExistence type="predicted"/>
<dbReference type="EMBL" id="AP014936">
    <property type="protein sequence ID" value="BAU47988.1"/>
    <property type="molecule type" value="Genomic_DNA"/>
</dbReference>
<feature type="transmembrane region" description="Helical" evidence="1">
    <location>
        <begin position="37"/>
        <end position="54"/>
    </location>
</feature>
<name>A0A1B4V364_9GAMM</name>
<keyword evidence="1" id="KW-1133">Transmembrane helix</keyword>
<dbReference type="AlphaFoldDB" id="A0A1B4V364"/>
<dbReference type="InterPro" id="IPR012340">
    <property type="entry name" value="NA-bd_OB-fold"/>
</dbReference>
<dbReference type="InterPro" id="IPR002810">
    <property type="entry name" value="NfeD-like_C"/>
</dbReference>
<evidence type="ECO:0000313" key="4">
    <source>
        <dbReference type="Proteomes" id="UP000218899"/>
    </source>
</evidence>
<dbReference type="Pfam" id="PF01957">
    <property type="entry name" value="NfeD"/>
    <property type="match status" value="1"/>
</dbReference>
<dbReference type="SUPFAM" id="SSF141322">
    <property type="entry name" value="NfeD domain-like"/>
    <property type="match status" value="1"/>
</dbReference>
<dbReference type="RefSeq" id="WP_096460543.1">
    <property type="nucleotide sequence ID" value="NZ_AP014936.1"/>
</dbReference>
<evidence type="ECO:0000259" key="2">
    <source>
        <dbReference type="Pfam" id="PF01957"/>
    </source>
</evidence>
<organism evidence="3 4">
    <name type="scientific">Sulfurifustis variabilis</name>
    <dbReference type="NCBI Taxonomy" id="1675686"/>
    <lineage>
        <taxon>Bacteria</taxon>
        <taxon>Pseudomonadati</taxon>
        <taxon>Pseudomonadota</taxon>
        <taxon>Gammaproteobacteria</taxon>
        <taxon>Acidiferrobacterales</taxon>
        <taxon>Acidiferrobacteraceae</taxon>
        <taxon>Sulfurifustis</taxon>
    </lineage>
</organism>
<dbReference type="Proteomes" id="UP000218899">
    <property type="component" value="Chromosome"/>
</dbReference>
<gene>
    <name evidence="3" type="ORF">SVA_1423</name>
</gene>
<evidence type="ECO:0000313" key="3">
    <source>
        <dbReference type="EMBL" id="BAU47988.1"/>
    </source>
</evidence>
<keyword evidence="1" id="KW-0472">Membrane</keyword>
<sequence length="134" mass="14306">MTDPLAKRKKPRVVSAIVLGALLPLLALAVLWPHVGVVTAVLVFVAGALLAFVADSRLQALTPREEMVGREGVVAYPFRQDANGVYLGNVQIGTESWTATAAEADAPGLTAGRRIRVTDIEGLVLRVRPLDRRG</sequence>
<dbReference type="OrthoDB" id="6402862at2"/>
<feature type="domain" description="NfeD-like C-terminal" evidence="2">
    <location>
        <begin position="64"/>
        <end position="129"/>
    </location>
</feature>
<evidence type="ECO:0000256" key="1">
    <source>
        <dbReference type="SAM" id="Phobius"/>
    </source>
</evidence>
<dbReference type="Gene3D" id="2.40.50.140">
    <property type="entry name" value="Nucleic acid-binding proteins"/>
    <property type="match status" value="1"/>
</dbReference>
<keyword evidence="4" id="KW-1185">Reference proteome</keyword>
<accession>A0A1B4V364</accession>
<feature type="transmembrane region" description="Helical" evidence="1">
    <location>
        <begin position="12"/>
        <end position="31"/>
    </location>
</feature>
<keyword evidence="1" id="KW-0812">Transmembrane</keyword>
<reference evidence="3 4" key="1">
    <citation type="submission" date="2015-08" db="EMBL/GenBank/DDBJ databases">
        <title>Complete genome sequence of Sulfurifustis variabilis.</title>
        <authorList>
            <person name="Miura A."/>
            <person name="Kojima H."/>
            <person name="Fukui M."/>
        </authorList>
    </citation>
    <scope>NUCLEOTIDE SEQUENCE [LARGE SCALE GENOMIC DNA]</scope>
    <source>
        <strain evidence="4">skN76</strain>
    </source>
</reference>
<dbReference type="KEGG" id="sva:SVA_1423"/>